<dbReference type="AlphaFoldDB" id="A0A562R8P0"/>
<evidence type="ECO:0000256" key="1">
    <source>
        <dbReference type="ARBA" id="ARBA00011738"/>
    </source>
</evidence>
<dbReference type="PIRSF" id="PIRSF000452">
    <property type="entry name" value="6-N-acetyltransf"/>
    <property type="match status" value="1"/>
</dbReference>
<evidence type="ECO:0000256" key="7">
    <source>
        <dbReference type="ARBA" id="ARBA00029660"/>
    </source>
</evidence>
<dbReference type="GO" id="GO:0046677">
    <property type="term" value="P:response to antibiotic"/>
    <property type="evidence" value="ECO:0007669"/>
    <property type="project" value="UniProtKB-KW"/>
</dbReference>
<dbReference type="OrthoDB" id="118633at2"/>
<dbReference type="PANTHER" id="PTHR43877">
    <property type="entry name" value="AMINOALKYLPHOSPHONATE N-ACETYLTRANSFERASE-RELATED-RELATED"/>
    <property type="match status" value="1"/>
</dbReference>
<dbReference type="GO" id="GO:0047663">
    <property type="term" value="F:aminoglycoside 6'-N-acetyltransferase activity"/>
    <property type="evidence" value="ECO:0007669"/>
    <property type="project" value="UniProtKB-EC"/>
</dbReference>
<organism evidence="11 12">
    <name type="scientific">Pseudoduganella lurida</name>
    <dbReference type="NCBI Taxonomy" id="1036180"/>
    <lineage>
        <taxon>Bacteria</taxon>
        <taxon>Pseudomonadati</taxon>
        <taxon>Pseudomonadota</taxon>
        <taxon>Betaproteobacteria</taxon>
        <taxon>Burkholderiales</taxon>
        <taxon>Oxalobacteraceae</taxon>
        <taxon>Telluria group</taxon>
        <taxon>Pseudoduganella</taxon>
    </lineage>
</organism>
<dbReference type="PROSITE" id="PS51186">
    <property type="entry name" value="GNAT"/>
    <property type="match status" value="1"/>
</dbReference>
<dbReference type="EMBL" id="VLLB01000004">
    <property type="protein sequence ID" value="TWI65407.1"/>
    <property type="molecule type" value="Genomic_DNA"/>
</dbReference>
<dbReference type="Pfam" id="PF00583">
    <property type="entry name" value="Acetyltransf_1"/>
    <property type="match status" value="1"/>
</dbReference>
<evidence type="ECO:0000256" key="8">
    <source>
        <dbReference type="ARBA" id="ARBA00048923"/>
    </source>
</evidence>
<dbReference type="InterPro" id="IPR024170">
    <property type="entry name" value="Aminoglycoside_N6-AcTrfrase"/>
</dbReference>
<dbReference type="Proteomes" id="UP000318431">
    <property type="component" value="Unassembled WGS sequence"/>
</dbReference>
<dbReference type="InterPro" id="IPR016181">
    <property type="entry name" value="Acyl_CoA_acyltransferase"/>
</dbReference>
<evidence type="ECO:0000256" key="3">
    <source>
        <dbReference type="ARBA" id="ARBA00017677"/>
    </source>
</evidence>
<dbReference type="EC" id="2.3.1.82" evidence="2 9"/>
<reference evidence="11 12" key="1">
    <citation type="journal article" date="2015" name="Stand. Genomic Sci.">
        <title>Genomic Encyclopedia of Bacterial and Archaeal Type Strains, Phase III: the genomes of soil and plant-associated and newly described type strains.</title>
        <authorList>
            <person name="Whitman W.B."/>
            <person name="Woyke T."/>
            <person name="Klenk H.P."/>
            <person name="Zhou Y."/>
            <person name="Lilburn T.G."/>
            <person name="Beck B.J."/>
            <person name="De Vos P."/>
            <person name="Vandamme P."/>
            <person name="Eisen J.A."/>
            <person name="Garrity G."/>
            <person name="Hugenholtz P."/>
            <person name="Kyrpides N.C."/>
        </authorList>
    </citation>
    <scope>NUCLEOTIDE SEQUENCE [LARGE SCALE GENOMIC DNA]</scope>
    <source>
        <strain evidence="11 12">CGMCC 1.10822</strain>
    </source>
</reference>
<dbReference type="CDD" id="cd04301">
    <property type="entry name" value="NAT_SF"/>
    <property type="match status" value="1"/>
</dbReference>
<comment type="caution">
    <text evidence="11">The sequence shown here is derived from an EMBL/GenBank/DDBJ whole genome shotgun (WGS) entry which is preliminary data.</text>
</comment>
<dbReference type="InterPro" id="IPR000182">
    <property type="entry name" value="GNAT_dom"/>
</dbReference>
<name>A0A562R8P0_9BURK</name>
<keyword evidence="6 9" id="KW-0012">Acyltransferase</keyword>
<evidence type="ECO:0000256" key="6">
    <source>
        <dbReference type="ARBA" id="ARBA00023315"/>
    </source>
</evidence>
<feature type="domain" description="N-acetyltransferase" evidence="10">
    <location>
        <begin position="1"/>
        <end position="147"/>
    </location>
</feature>
<evidence type="ECO:0000256" key="2">
    <source>
        <dbReference type="ARBA" id="ARBA00012888"/>
    </source>
</evidence>
<dbReference type="Gene3D" id="3.40.630.30">
    <property type="match status" value="1"/>
</dbReference>
<comment type="function">
    <text evidence="9">Catalyzes the transfer of an acetyl group from acetyl-CoA to the 6'-amino group of aminoglycoside molecules conferring resistance to antibiotics containing the purpurosamine ring.</text>
</comment>
<keyword evidence="12" id="KW-1185">Reference proteome</keyword>
<accession>A0A562R8P0</accession>
<evidence type="ECO:0000313" key="12">
    <source>
        <dbReference type="Proteomes" id="UP000318431"/>
    </source>
</evidence>
<gene>
    <name evidence="11" type="ORF">IP91_02815</name>
</gene>
<comment type="catalytic activity">
    <reaction evidence="8 9">
        <text>kanamycin B + acetyl-CoA = N(6')-acetylkanamycin B + CoA + H(+)</text>
        <dbReference type="Rhea" id="RHEA:16449"/>
        <dbReference type="ChEBI" id="CHEBI:15378"/>
        <dbReference type="ChEBI" id="CHEBI:57287"/>
        <dbReference type="ChEBI" id="CHEBI:57288"/>
        <dbReference type="ChEBI" id="CHEBI:58390"/>
        <dbReference type="ChEBI" id="CHEBI:58549"/>
        <dbReference type="EC" id="2.3.1.82"/>
    </reaction>
</comment>
<comment type="subunit">
    <text evidence="1 9">Homodimer.</text>
</comment>
<protein>
    <recommendedName>
        <fullName evidence="3 9">Aminoglycoside N(6')-acetyltransferase type 1</fullName>
        <ecNumber evidence="2 9">2.3.1.82</ecNumber>
    </recommendedName>
    <alternativeName>
        <fullName evidence="7 9">Aminoglycoside resistance protein</fullName>
    </alternativeName>
</protein>
<dbReference type="RefSeq" id="WP_145649695.1">
    <property type="nucleotide sequence ID" value="NZ_VLLB01000004.1"/>
</dbReference>
<keyword evidence="5 9" id="KW-0046">Antibiotic resistance</keyword>
<keyword evidence="4 9" id="KW-0808">Transferase</keyword>
<dbReference type="NCBIfam" id="NF043067">
    <property type="entry name" value="AAC_6p_group_E"/>
    <property type="match status" value="1"/>
</dbReference>
<evidence type="ECO:0000256" key="5">
    <source>
        <dbReference type="ARBA" id="ARBA00023251"/>
    </source>
</evidence>
<evidence type="ECO:0000259" key="10">
    <source>
        <dbReference type="PROSITE" id="PS51186"/>
    </source>
</evidence>
<evidence type="ECO:0000313" key="11">
    <source>
        <dbReference type="EMBL" id="TWI65407.1"/>
    </source>
</evidence>
<evidence type="ECO:0000256" key="9">
    <source>
        <dbReference type="PIRNR" id="PIRNR000452"/>
    </source>
</evidence>
<dbReference type="SUPFAM" id="SSF55729">
    <property type="entry name" value="Acyl-CoA N-acyltransferases (Nat)"/>
    <property type="match status" value="1"/>
</dbReference>
<proteinExistence type="predicted"/>
<sequence>MRIIPCTSIGQEGWLACRQALWPDTMAGEHLAEMRTALGDPDRYAQFMASATNGRALGFAEAALRMDYVNGTDSTPVAFVEGLYVTPEYRRQGIGTLLIVEVILWARAHGCTELASDALLDNEVSQEMHRSLGFEETERVVFFRKLI</sequence>
<dbReference type="InterPro" id="IPR050832">
    <property type="entry name" value="Bact_Acetyltransf"/>
</dbReference>
<evidence type="ECO:0000256" key="4">
    <source>
        <dbReference type="ARBA" id="ARBA00022679"/>
    </source>
</evidence>